<evidence type="ECO:0000313" key="1">
    <source>
        <dbReference type="EMBL" id="KAJ8126594.1"/>
    </source>
</evidence>
<keyword evidence="2" id="KW-1185">Reference proteome</keyword>
<protein>
    <submittedName>
        <fullName evidence="1">Uncharacterized protein</fullName>
    </submittedName>
</protein>
<gene>
    <name evidence="1" type="ORF">O1611_g7044</name>
</gene>
<dbReference type="EMBL" id="JAPUUL010001790">
    <property type="protein sequence ID" value="KAJ8126594.1"/>
    <property type="molecule type" value="Genomic_DNA"/>
</dbReference>
<name>A0ACC2JGW9_9PEZI</name>
<sequence>MITVKPLSLLLLVALPVFGSGIPFGNFDAFRDLDPKTHAATPNIDIYDKADKVRERPIIEKHTFLTKHALPSTASVLALVKPKALLNRQIPEFKPGDACDLPVLLPPCSDVISSRVSTQVSSSVSAAISSSVSISDASVLTSITNSFSSSLLAARQAGHDEGFQEGQRKASEIAQSMINSSRASSSPTVEDTTCAAETSSCVVGNLNGISHGLNLNAGQLAGILVAVFFISSISSILATILILRYRRKRAAIAAKTLPLRVEAPIRTPRPVFEKLRGNIFPSAIGRASWGSRRNLPKDSPRLPSQNHKAKASADRPSFTLPINTHLTRDQVCPVSPLSYHPPDNSMQESSPSLELGLYGNRTQMASRSESSGTPPIKLSLSRDETHNGPRRIQVVRMGAEGNTPHRLLSSNMQDSSNGMGEGTTSSAPMTTMSAFLPPIVPLRFSSLNAYKGLPIQRPSGSRGNDGTFLLSTDDESADRNPRFLQDQTGLQSPSHSSEISQDLTQFDPGGPGQQPTSRFSTSSARPSLGYSASSASPIPQYHQQQEEHPEISPLRPAPSSPLQLQAPTPRRPNIAANVGVDGPIYTL</sequence>
<comment type="caution">
    <text evidence="1">The sequence shown here is derived from an EMBL/GenBank/DDBJ whole genome shotgun (WGS) entry which is preliminary data.</text>
</comment>
<accession>A0ACC2JGW9</accession>
<dbReference type="Proteomes" id="UP001153332">
    <property type="component" value="Unassembled WGS sequence"/>
</dbReference>
<proteinExistence type="predicted"/>
<organism evidence="1 2">
    <name type="scientific">Lasiodiplodia mahajangana</name>
    <dbReference type="NCBI Taxonomy" id="1108764"/>
    <lineage>
        <taxon>Eukaryota</taxon>
        <taxon>Fungi</taxon>
        <taxon>Dikarya</taxon>
        <taxon>Ascomycota</taxon>
        <taxon>Pezizomycotina</taxon>
        <taxon>Dothideomycetes</taxon>
        <taxon>Dothideomycetes incertae sedis</taxon>
        <taxon>Botryosphaeriales</taxon>
        <taxon>Botryosphaeriaceae</taxon>
        <taxon>Lasiodiplodia</taxon>
    </lineage>
</organism>
<reference evidence="1" key="1">
    <citation type="submission" date="2022-12" db="EMBL/GenBank/DDBJ databases">
        <title>Genome Sequence of Lasiodiplodia mahajangana.</title>
        <authorList>
            <person name="Buettner E."/>
        </authorList>
    </citation>
    <scope>NUCLEOTIDE SEQUENCE</scope>
    <source>
        <strain evidence="1">VT137</strain>
    </source>
</reference>
<evidence type="ECO:0000313" key="2">
    <source>
        <dbReference type="Proteomes" id="UP001153332"/>
    </source>
</evidence>